<dbReference type="KEGG" id="dpt:Deipr_2503"/>
<dbReference type="RefSeq" id="WP_013615974.1">
    <property type="nucleotide sequence ID" value="NC_015162.1"/>
</dbReference>
<dbReference type="AlphaFoldDB" id="F0RQR1"/>
<evidence type="ECO:0000259" key="14">
    <source>
        <dbReference type="SMART" id="SM00892"/>
    </source>
</evidence>
<feature type="domain" description="DNA/RNA non-specific endonuclease/pyrophosphatase/phosphodiesterase" evidence="14">
    <location>
        <begin position="90"/>
        <end position="295"/>
    </location>
</feature>
<keyword evidence="6 10" id="KW-0378">Hydrolase</keyword>
<evidence type="ECO:0000313" key="15">
    <source>
        <dbReference type="EMBL" id="ADY27620.1"/>
    </source>
</evidence>
<dbReference type="InterPro" id="IPR018524">
    <property type="entry name" value="DNA/RNA_endonuclease_AS"/>
</dbReference>
<dbReference type="PANTHER" id="PTHR13966:SF5">
    <property type="entry name" value="ENDONUCLEASE G, MITOCHONDRIAL"/>
    <property type="match status" value="1"/>
</dbReference>
<feature type="chain" id="PRO_5003255496" description="Endonuclease" evidence="12">
    <location>
        <begin position="20"/>
        <end position="297"/>
    </location>
</feature>
<keyword evidence="15" id="KW-0614">Plasmid</keyword>
<evidence type="ECO:0000256" key="1">
    <source>
        <dbReference type="ARBA" id="ARBA00001946"/>
    </source>
</evidence>
<evidence type="ECO:0000313" key="16">
    <source>
        <dbReference type="Proteomes" id="UP000007718"/>
    </source>
</evidence>
<keyword evidence="16" id="KW-1185">Reference proteome</keyword>
<protein>
    <recommendedName>
        <fullName evidence="10">Endonuclease</fullName>
        <ecNumber evidence="10">3.1.30.-</ecNumber>
    </recommendedName>
</protein>
<dbReference type="InterPro" id="IPR044925">
    <property type="entry name" value="His-Me_finger_sf"/>
</dbReference>
<evidence type="ECO:0000256" key="12">
    <source>
        <dbReference type="SAM" id="SignalP"/>
    </source>
</evidence>
<evidence type="ECO:0000256" key="7">
    <source>
        <dbReference type="ARBA" id="ARBA00022842"/>
    </source>
</evidence>
<dbReference type="Proteomes" id="UP000007718">
    <property type="component" value="Plasmid pDEIPR02"/>
</dbReference>
<dbReference type="OrthoDB" id="9801679at2"/>
<feature type="signal peptide" evidence="12">
    <location>
        <begin position="1"/>
        <end position="19"/>
    </location>
</feature>
<dbReference type="GO" id="GO:0016787">
    <property type="term" value="F:hydrolase activity"/>
    <property type="evidence" value="ECO:0007669"/>
    <property type="project" value="UniProtKB-KW"/>
</dbReference>
<evidence type="ECO:0000256" key="10">
    <source>
        <dbReference type="RuleBase" id="RU366055"/>
    </source>
</evidence>
<dbReference type="Gene3D" id="3.40.570.10">
    <property type="entry name" value="Extracellular Endonuclease, subunit A"/>
    <property type="match status" value="1"/>
</dbReference>
<evidence type="ECO:0000259" key="13">
    <source>
        <dbReference type="SMART" id="SM00477"/>
    </source>
</evidence>
<keyword evidence="5 10" id="KW-0255">Endonuclease</keyword>
<evidence type="ECO:0000256" key="8">
    <source>
        <dbReference type="PIRSR" id="PIRSR640255-1"/>
    </source>
</evidence>
<dbReference type="SUPFAM" id="SSF54060">
    <property type="entry name" value="His-Me finger endonucleases"/>
    <property type="match status" value="1"/>
</dbReference>
<feature type="active site" description="Proton acceptor" evidence="8">
    <location>
        <position position="152"/>
    </location>
</feature>
<feature type="region of interest" description="Disordered" evidence="11">
    <location>
        <begin position="111"/>
        <end position="148"/>
    </location>
</feature>
<dbReference type="SMART" id="SM00892">
    <property type="entry name" value="Endonuclease_NS"/>
    <property type="match status" value="1"/>
</dbReference>
<keyword evidence="12" id="KW-0732">Signal</keyword>
<name>F0RQR1_DEIPM</name>
<accession>F0RQR1</accession>
<keyword evidence="4 9" id="KW-0479">Metal-binding</keyword>
<dbReference type="GO" id="GO:0004519">
    <property type="term" value="F:endonuclease activity"/>
    <property type="evidence" value="ECO:0007669"/>
    <property type="project" value="UniProtKB-UniRule"/>
</dbReference>
<reference evidence="16" key="1">
    <citation type="submission" date="2011-02" db="EMBL/GenBank/DDBJ databases">
        <title>The complete sequence of plasmid2 of Deinococcus proteolyticus DSM 20540.</title>
        <authorList>
            <consortium name="US DOE Joint Genome Institute (JGI-PGF)"/>
            <person name="Lucas S."/>
            <person name="Copeland A."/>
            <person name="Lapidus A."/>
            <person name="Bruce D."/>
            <person name="Goodwin L."/>
            <person name="Pitluck S."/>
            <person name="Kyrpides N."/>
            <person name="Mavromatis K."/>
            <person name="Pagani I."/>
            <person name="Ivanova N."/>
            <person name="Ovchinnikova G."/>
            <person name="Zeytun A."/>
            <person name="Detter J.C."/>
            <person name="Han C."/>
            <person name="Land M."/>
            <person name="Hauser L."/>
            <person name="Markowitz V."/>
            <person name="Cheng J.-F."/>
            <person name="Hugenholtz P."/>
            <person name="Woyke T."/>
            <person name="Wu D."/>
            <person name="Pukall R."/>
            <person name="Steenblock K."/>
            <person name="Brambilla E."/>
            <person name="Klenk H.-P."/>
            <person name="Eisen J.A."/>
        </authorList>
    </citation>
    <scope>NUCLEOTIDE SEQUENCE [LARGE SCALE GENOMIC DNA]</scope>
    <source>
        <strain evidence="16">ATCC 35074 / DSM 20540 / JCM 6276 / NBRC 101906 / NCIMB 13154 / VKM Ac-1939 / CCM 2703 / MRP</strain>
        <plasmid evidence="16">Plasmid pDEIPR02</plasmid>
    </source>
</reference>
<sequence length="297" mass="32893">MKRLLLCLTLTLTACRTTTTQTTVTTETASQVTTTTSTLATTDIPQAPGQDNTTPTQAATPLTPPTENGRLNPDLDLPVSYIGDPLIQLCNPAYLAAYSERDHLTRAVTQHLTSLNSNGPAKRTDDFREDQRLHSTRATPDDYTGTGYDRGHLAPAADFKYDPDAMSQSFLMSNIVPQNPEMNQGPWNGLEAATRACAREGSLTVITGTLGNTGPLKEDSPITIPSALFKLWYSKEKNDYRLWVLPNTTMTKLSGQQFQDYEVPLHQFREFWTDFPQTDLNELNYGTLCPSVMPLKQ</sequence>
<keyword evidence="7" id="KW-0460">Magnesium</keyword>
<feature type="domain" description="ENPP1-3/EXOG-like endonuclease/phosphodiesterase" evidence="13">
    <location>
        <begin position="91"/>
        <end position="278"/>
    </location>
</feature>
<dbReference type="Pfam" id="PF01223">
    <property type="entry name" value="Endonuclease_NS"/>
    <property type="match status" value="1"/>
</dbReference>
<dbReference type="InterPro" id="IPR044929">
    <property type="entry name" value="DNA/RNA_non-sp_Endonuclease_sf"/>
</dbReference>
<feature type="compositionally biased region" description="Basic and acidic residues" evidence="11">
    <location>
        <begin position="122"/>
        <end position="133"/>
    </location>
</feature>
<dbReference type="InterPro" id="IPR040255">
    <property type="entry name" value="Non-specific_endonuclease"/>
</dbReference>
<gene>
    <name evidence="15" type="ordered locus">Deipr_2503</name>
</gene>
<feature type="compositionally biased region" description="Low complexity" evidence="11">
    <location>
        <begin position="27"/>
        <end position="42"/>
    </location>
</feature>
<dbReference type="InterPro" id="IPR020821">
    <property type="entry name" value="ENPP1-3/EXOG-like_nuc-like"/>
</dbReference>
<dbReference type="PROSITE" id="PS51257">
    <property type="entry name" value="PROKAR_LIPOPROTEIN"/>
    <property type="match status" value="1"/>
</dbReference>
<evidence type="ECO:0000256" key="6">
    <source>
        <dbReference type="ARBA" id="ARBA00022801"/>
    </source>
</evidence>
<evidence type="ECO:0000256" key="5">
    <source>
        <dbReference type="ARBA" id="ARBA00022759"/>
    </source>
</evidence>
<proteinExistence type="inferred from homology"/>
<dbReference type="GO" id="GO:0046872">
    <property type="term" value="F:metal ion binding"/>
    <property type="evidence" value="ECO:0007669"/>
    <property type="project" value="UniProtKB-KW"/>
</dbReference>
<dbReference type="PANTHER" id="PTHR13966">
    <property type="entry name" value="ENDONUCLEASE RELATED"/>
    <property type="match status" value="1"/>
</dbReference>
<feature type="region of interest" description="Disordered" evidence="11">
    <location>
        <begin position="27"/>
        <end position="72"/>
    </location>
</feature>
<dbReference type="EC" id="3.1.30.-" evidence="10"/>
<evidence type="ECO:0000256" key="2">
    <source>
        <dbReference type="ARBA" id="ARBA00010052"/>
    </source>
</evidence>
<dbReference type="PROSITE" id="PS01070">
    <property type="entry name" value="NUCLEASE_NON_SPEC"/>
    <property type="match status" value="1"/>
</dbReference>
<evidence type="ECO:0000256" key="3">
    <source>
        <dbReference type="ARBA" id="ARBA00022722"/>
    </source>
</evidence>
<evidence type="ECO:0000256" key="9">
    <source>
        <dbReference type="PIRSR" id="PIRSR640255-2"/>
    </source>
</evidence>
<comment type="similarity">
    <text evidence="2 10">Belongs to the DNA/RNA non-specific endonuclease family.</text>
</comment>
<dbReference type="GO" id="GO:0003676">
    <property type="term" value="F:nucleic acid binding"/>
    <property type="evidence" value="ECO:0007669"/>
    <property type="project" value="InterPro"/>
</dbReference>
<keyword evidence="3 10" id="KW-0540">Nuclease</keyword>
<organism evidence="15 16">
    <name type="scientific">Deinococcus proteolyticus (strain ATCC 35074 / DSM 20540 / JCM 6276 / NBRC 101906 / NCIMB 13154 / VKM Ac-1939 / CCM 2703 / MRP)</name>
    <dbReference type="NCBI Taxonomy" id="693977"/>
    <lineage>
        <taxon>Bacteria</taxon>
        <taxon>Thermotogati</taxon>
        <taxon>Deinococcota</taxon>
        <taxon>Deinococci</taxon>
        <taxon>Deinococcales</taxon>
        <taxon>Deinococcaceae</taxon>
        <taxon>Deinococcus</taxon>
    </lineage>
</organism>
<comment type="cofactor">
    <cofactor evidence="1 10">
        <name>Mg(2+)</name>
        <dbReference type="ChEBI" id="CHEBI:18420"/>
    </cofactor>
</comment>
<reference evidence="15 16" key="2">
    <citation type="journal article" date="2012" name="Stand. Genomic Sci.">
        <title>Complete genome sequence of the orange-red pigmented, radioresistant Deinococcus proteolyticus type strain (MRP(T)).</title>
        <authorList>
            <person name="Copeland A."/>
            <person name="Zeytun A."/>
            <person name="Yassawong M."/>
            <person name="Nolan M."/>
            <person name="Lucas S."/>
            <person name="Hammon N."/>
            <person name="Deshpande S."/>
            <person name="Cheng J.F."/>
            <person name="Han C."/>
            <person name="Tapia R."/>
            <person name="Goodwin L.A."/>
            <person name="Pitluck S."/>
            <person name="Mavromatis K."/>
            <person name="Liolios K."/>
            <person name="Pagani I."/>
            <person name="Ivanova N."/>
            <person name="Mikhailova N."/>
            <person name="Pati A."/>
            <person name="Chen A."/>
            <person name="Palaniappan K."/>
            <person name="Land M."/>
            <person name="Hauser L."/>
            <person name="Jeffries C.D."/>
            <person name="Brambilla E.M."/>
            <person name="Rohde M."/>
            <person name="Sikorski J."/>
            <person name="Pukall R."/>
            <person name="Goker M."/>
            <person name="Detter J.C."/>
            <person name="Woyke T."/>
            <person name="Bristow J."/>
            <person name="Eisen J.A."/>
            <person name="Markowitz V."/>
            <person name="Hugenholtz P."/>
            <person name="Kyrpides N.C."/>
            <person name="Klenk H.P."/>
            <person name="Lapidus A."/>
        </authorList>
    </citation>
    <scope>NUCLEOTIDE SEQUENCE [LARGE SCALE GENOMIC DNA]</scope>
    <source>
        <strain evidence="16">ATCC 35074 / DSM 20540 / JCM 6276 / NBRC 101906 / NCIMB 13154 / VKM Ac-1939 / CCM 2703 / MRP</strain>
        <plasmid evidence="16">Plasmid pDEIPR02</plasmid>
    </source>
</reference>
<dbReference type="HOGENOM" id="CLU_936029_0_0_0"/>
<dbReference type="SMART" id="SM00477">
    <property type="entry name" value="NUC"/>
    <property type="match status" value="1"/>
</dbReference>
<geneLocation type="plasmid" evidence="15 16">
    <name>pDEIPR02</name>
</geneLocation>
<dbReference type="EMBL" id="CP002538">
    <property type="protein sequence ID" value="ADY27620.1"/>
    <property type="molecule type" value="Genomic_DNA"/>
</dbReference>
<dbReference type="InterPro" id="IPR001604">
    <property type="entry name" value="Endo_G_ENPP1-like_dom"/>
</dbReference>
<feature type="binding site" evidence="9">
    <location>
        <position position="183"/>
    </location>
    <ligand>
        <name>Mg(2+)</name>
        <dbReference type="ChEBI" id="CHEBI:18420"/>
        <note>catalytic</note>
    </ligand>
</feature>
<evidence type="ECO:0000256" key="4">
    <source>
        <dbReference type="ARBA" id="ARBA00022723"/>
    </source>
</evidence>
<evidence type="ECO:0000256" key="11">
    <source>
        <dbReference type="SAM" id="MobiDB-lite"/>
    </source>
</evidence>